<evidence type="ECO:0000256" key="4">
    <source>
        <dbReference type="PROSITE-ProRule" id="PRU00207"/>
    </source>
</evidence>
<dbReference type="InterPro" id="IPR001293">
    <property type="entry name" value="Znf_TRAF"/>
</dbReference>
<gene>
    <name evidence="7" type="ORF">AXG93_517s1090</name>
</gene>
<evidence type="ECO:0000256" key="5">
    <source>
        <dbReference type="SAM" id="Coils"/>
    </source>
</evidence>
<dbReference type="PROSITE" id="PS50145">
    <property type="entry name" value="ZF_TRAF"/>
    <property type="match status" value="1"/>
</dbReference>
<feature type="zinc finger region" description="TRAF-type" evidence="4">
    <location>
        <begin position="249"/>
        <end position="300"/>
    </location>
</feature>
<proteinExistence type="predicted"/>
<keyword evidence="1 4" id="KW-0479">Metal-binding</keyword>
<dbReference type="PANTHER" id="PTHR10131">
    <property type="entry name" value="TNF RECEPTOR ASSOCIATED FACTOR"/>
    <property type="match status" value="1"/>
</dbReference>
<protein>
    <recommendedName>
        <fullName evidence="6">TRAF-type domain-containing protein</fullName>
    </recommendedName>
</protein>
<keyword evidence="5" id="KW-0175">Coiled coil</keyword>
<dbReference type="Pfam" id="PF02176">
    <property type="entry name" value="zf-TRAF"/>
    <property type="match status" value="1"/>
</dbReference>
<dbReference type="GO" id="GO:0008270">
    <property type="term" value="F:zinc ion binding"/>
    <property type="evidence" value="ECO:0007669"/>
    <property type="project" value="UniProtKB-KW"/>
</dbReference>
<name>A0A176VLF5_MARPO</name>
<dbReference type="InterPro" id="IPR013083">
    <property type="entry name" value="Znf_RING/FYVE/PHD"/>
</dbReference>
<organism evidence="7 8">
    <name type="scientific">Marchantia polymorpha subsp. ruderalis</name>
    <dbReference type="NCBI Taxonomy" id="1480154"/>
    <lineage>
        <taxon>Eukaryota</taxon>
        <taxon>Viridiplantae</taxon>
        <taxon>Streptophyta</taxon>
        <taxon>Embryophyta</taxon>
        <taxon>Marchantiophyta</taxon>
        <taxon>Marchantiopsida</taxon>
        <taxon>Marchantiidae</taxon>
        <taxon>Marchantiales</taxon>
        <taxon>Marchantiaceae</taxon>
        <taxon>Marchantia</taxon>
    </lineage>
</organism>
<dbReference type="Gene3D" id="3.30.40.10">
    <property type="entry name" value="Zinc/RING finger domain, C3HC4 (zinc finger)"/>
    <property type="match status" value="1"/>
</dbReference>
<dbReference type="PANTHER" id="PTHR10131:SF161">
    <property type="entry name" value="F26K24.24 PROTEIN"/>
    <property type="match status" value="1"/>
</dbReference>
<comment type="caution">
    <text evidence="7">The sequence shown here is derived from an EMBL/GenBank/DDBJ whole genome shotgun (WGS) entry which is preliminary data.</text>
</comment>
<keyword evidence="2 4" id="KW-0863">Zinc-finger</keyword>
<sequence>MLSIGSLRGGAGANSGIAEIPTSNPDAPVFQECGYFDVDQVGKIAQLLLVSLGTACVEKTAGDPFNHPGAVVADVKKEMLEYLNVQSEAFATGTSAIVLQLNYLMFPLALKFVVKIALAFTLAVSGQISGEIPSPLQVVEDILEAFVRSKKNLFSRVSSKLLYSDKKDDKIEDFVQELDRTGAWMIGRREVLARALLKRVDRCKMFHCEMKFDTSEQLAEHKGKCALRPVTCENEGCGAVFSAFNAKPHDGNCPFKQLPCEQGCKVMVKRGDMDKHCVTLCPMKLVNCPFAQAGCTNSLPQGVAEQHCVDNLGHHLLLVFQTMQKQGVSIGNQGQRINLLEKAMQISQRTEAVDIGTVLLSSREQEIRLKTMEQEVLKLRQDQKATDVSAEVLQIRRELRSLQKSIETVTAQSAPQQQ</sequence>
<dbReference type="SUPFAM" id="SSF49599">
    <property type="entry name" value="TRAF domain-like"/>
    <property type="match status" value="1"/>
</dbReference>
<evidence type="ECO:0000256" key="2">
    <source>
        <dbReference type="ARBA" id="ARBA00022771"/>
    </source>
</evidence>
<keyword evidence="3 4" id="KW-0862">Zinc</keyword>
<keyword evidence="8" id="KW-1185">Reference proteome</keyword>
<dbReference type="Proteomes" id="UP000077202">
    <property type="component" value="Unassembled WGS sequence"/>
</dbReference>
<dbReference type="EMBL" id="LVLJ01003592">
    <property type="protein sequence ID" value="OAE20596.1"/>
    <property type="molecule type" value="Genomic_DNA"/>
</dbReference>
<dbReference type="AlphaFoldDB" id="A0A176VLF5"/>
<reference evidence="7" key="1">
    <citation type="submission" date="2016-03" db="EMBL/GenBank/DDBJ databases">
        <title>Mechanisms controlling the formation of the plant cell surface in tip-growing cells are functionally conserved among land plants.</title>
        <authorList>
            <person name="Honkanen S."/>
            <person name="Jones V.A."/>
            <person name="Morieri G."/>
            <person name="Champion C."/>
            <person name="Hetherington A.J."/>
            <person name="Kelly S."/>
            <person name="Saint-Marcoux D."/>
            <person name="Proust H."/>
            <person name="Prescott H."/>
            <person name="Dolan L."/>
        </authorList>
    </citation>
    <scope>NUCLEOTIDE SEQUENCE [LARGE SCALE GENOMIC DNA]</scope>
    <source>
        <tissue evidence="7">Whole gametophyte</tissue>
    </source>
</reference>
<evidence type="ECO:0000256" key="1">
    <source>
        <dbReference type="ARBA" id="ARBA00022723"/>
    </source>
</evidence>
<feature type="domain" description="TRAF-type" evidence="6">
    <location>
        <begin position="249"/>
        <end position="300"/>
    </location>
</feature>
<accession>A0A176VLF5</accession>
<evidence type="ECO:0000256" key="3">
    <source>
        <dbReference type="ARBA" id="ARBA00022833"/>
    </source>
</evidence>
<feature type="coiled-coil region" evidence="5">
    <location>
        <begin position="362"/>
        <end position="412"/>
    </location>
</feature>
<evidence type="ECO:0000313" key="8">
    <source>
        <dbReference type="Proteomes" id="UP000077202"/>
    </source>
</evidence>
<evidence type="ECO:0000259" key="6">
    <source>
        <dbReference type="PROSITE" id="PS50145"/>
    </source>
</evidence>
<evidence type="ECO:0000313" key="7">
    <source>
        <dbReference type="EMBL" id="OAE20596.1"/>
    </source>
</evidence>